<dbReference type="InterPro" id="IPR003719">
    <property type="entry name" value="Phenazine_PhzF-like"/>
</dbReference>
<dbReference type="SUPFAM" id="SSF54506">
    <property type="entry name" value="Diaminopimelate epimerase-like"/>
    <property type="match status" value="1"/>
</dbReference>
<evidence type="ECO:0000256" key="2">
    <source>
        <dbReference type="PIRSR" id="PIRSR016184-1"/>
    </source>
</evidence>
<evidence type="ECO:0000313" key="3">
    <source>
        <dbReference type="EMBL" id="SDY48104.1"/>
    </source>
</evidence>
<evidence type="ECO:0000256" key="1">
    <source>
        <dbReference type="ARBA" id="ARBA00008270"/>
    </source>
</evidence>
<feature type="active site" evidence="2">
    <location>
        <position position="45"/>
    </location>
</feature>
<dbReference type="GO" id="GO:0016853">
    <property type="term" value="F:isomerase activity"/>
    <property type="evidence" value="ECO:0007669"/>
    <property type="project" value="UniProtKB-KW"/>
</dbReference>
<gene>
    <name evidence="3" type="ORF">SAMN05444486_102384</name>
</gene>
<dbReference type="Gene3D" id="3.10.310.10">
    <property type="entry name" value="Diaminopimelate Epimerase, Chain A, domain 1"/>
    <property type="match status" value="2"/>
</dbReference>
<evidence type="ECO:0000313" key="4">
    <source>
        <dbReference type="Proteomes" id="UP000199026"/>
    </source>
</evidence>
<comment type="similarity">
    <text evidence="1">Belongs to the PhzF family.</text>
</comment>
<name>A0A1H3K987_9RHOB</name>
<dbReference type="EMBL" id="FNPR01000002">
    <property type="protein sequence ID" value="SDY48104.1"/>
    <property type="molecule type" value="Genomic_DNA"/>
</dbReference>
<sequence>MTDYIVLDVFTDTPFGGNPLAVIPDATGLPEAELQKIAREFNFSETVFLYPPEEPADTARLRIFTPTMEIPFAGHPTIGAAIALAQQGHGPAMRLALGVGPLTARATPTEASFDTSVPLDILAQPSPALVARALGLPESAIYLDNHPPTLASVGLPFTLTELTSRAALAACTPDTEAFREGAAAYKGALDFAQFAYWQDGETLHARMFAPLDNIPEDPATGSACAALGAFLARLSGAPVAFTVLQGSDMGRPSRIGLQARDGSVTIAGQAVKTMQGQLTLSPLPLAKSPELG</sequence>
<dbReference type="OrthoDB" id="9788221at2"/>
<proteinExistence type="inferred from homology"/>
<keyword evidence="4" id="KW-1185">Reference proteome</keyword>
<dbReference type="PANTHER" id="PTHR13774">
    <property type="entry name" value="PHENAZINE BIOSYNTHESIS PROTEIN"/>
    <property type="match status" value="1"/>
</dbReference>
<keyword evidence="3" id="KW-0413">Isomerase</keyword>
<dbReference type="RefSeq" id="WP_089891556.1">
    <property type="nucleotide sequence ID" value="NZ_CALJFH010000025.1"/>
</dbReference>
<dbReference type="Proteomes" id="UP000199026">
    <property type="component" value="Unassembled WGS sequence"/>
</dbReference>
<dbReference type="Pfam" id="PF02567">
    <property type="entry name" value="PhzC-PhzF"/>
    <property type="match status" value="1"/>
</dbReference>
<organism evidence="3 4">
    <name type="scientific">Lentibacter algarum</name>
    <dbReference type="NCBI Taxonomy" id="576131"/>
    <lineage>
        <taxon>Bacteria</taxon>
        <taxon>Pseudomonadati</taxon>
        <taxon>Pseudomonadota</taxon>
        <taxon>Alphaproteobacteria</taxon>
        <taxon>Rhodobacterales</taxon>
        <taxon>Roseobacteraceae</taxon>
        <taxon>Lentibacter</taxon>
    </lineage>
</organism>
<dbReference type="GO" id="GO:0005737">
    <property type="term" value="C:cytoplasm"/>
    <property type="evidence" value="ECO:0007669"/>
    <property type="project" value="TreeGrafter"/>
</dbReference>
<dbReference type="STRING" id="576131.SAMN05444486_102384"/>
<dbReference type="PIRSF" id="PIRSF016184">
    <property type="entry name" value="PhzC_PhzF"/>
    <property type="match status" value="1"/>
</dbReference>
<accession>A0A1H3K987</accession>
<dbReference type="GeneID" id="78124456"/>
<protein>
    <submittedName>
        <fullName evidence="3">Trans-2,3-dihydro-3-hydroxyanthranilate isomerase</fullName>
    </submittedName>
</protein>
<dbReference type="AlphaFoldDB" id="A0A1H3K987"/>
<dbReference type="PANTHER" id="PTHR13774:SF32">
    <property type="entry name" value="ANTISENSE-ENHANCING SEQUENCE 1"/>
    <property type="match status" value="1"/>
</dbReference>
<dbReference type="NCBIfam" id="TIGR00654">
    <property type="entry name" value="PhzF_family"/>
    <property type="match status" value="1"/>
</dbReference>
<reference evidence="3 4" key="1">
    <citation type="submission" date="2016-10" db="EMBL/GenBank/DDBJ databases">
        <authorList>
            <person name="de Groot N.N."/>
        </authorList>
    </citation>
    <scope>NUCLEOTIDE SEQUENCE [LARGE SCALE GENOMIC DNA]</scope>
    <source>
        <strain evidence="3 4">DSM 24677</strain>
    </source>
</reference>